<dbReference type="Pfam" id="PF13213">
    <property type="entry name" value="DUF4021"/>
    <property type="match status" value="1"/>
</dbReference>
<dbReference type="RefSeq" id="WP_066266381.1">
    <property type="nucleotide sequence ID" value="NZ_JARMAB010000023.1"/>
</dbReference>
<gene>
    <name evidence="2" type="ORF">P4T90_15580</name>
</gene>
<evidence type="ECO:0000313" key="3">
    <source>
        <dbReference type="Proteomes" id="UP001341444"/>
    </source>
</evidence>
<proteinExistence type="predicted"/>
<evidence type="ECO:0000256" key="1">
    <source>
        <dbReference type="SAM" id="MobiDB-lite"/>
    </source>
</evidence>
<feature type="compositionally biased region" description="Basic and acidic residues" evidence="1">
    <location>
        <begin position="1"/>
        <end position="14"/>
    </location>
</feature>
<accession>A0ABU6MIG8</accession>
<dbReference type="InterPro" id="IPR025094">
    <property type="entry name" value="DUF4021"/>
</dbReference>
<protein>
    <submittedName>
        <fullName evidence="2">DUF4021 domain-containing protein</fullName>
    </submittedName>
</protein>
<comment type="caution">
    <text evidence="2">The sequence shown here is derived from an EMBL/GenBank/DDBJ whole genome shotgun (WGS) entry which is preliminary data.</text>
</comment>
<sequence length="61" mass="6953">MTNKNSRNEEKENMQPRQSAHSLGLNPKEQEMNGNYGMVETDAEDAGSLHDEGQRNQSYKQ</sequence>
<dbReference type="EMBL" id="JARMAB010000023">
    <property type="protein sequence ID" value="MED1204469.1"/>
    <property type="molecule type" value="Genomic_DNA"/>
</dbReference>
<keyword evidence="3" id="KW-1185">Reference proteome</keyword>
<name>A0ABU6MIG8_9BACI</name>
<reference evidence="2 3" key="1">
    <citation type="submission" date="2023-03" db="EMBL/GenBank/DDBJ databases">
        <title>Bacillus Genome Sequencing.</title>
        <authorList>
            <person name="Dunlap C."/>
        </authorList>
    </citation>
    <scope>NUCLEOTIDE SEQUENCE [LARGE SCALE GENOMIC DNA]</scope>
    <source>
        <strain evidence="2 3">B-23453</strain>
    </source>
</reference>
<organism evidence="2 3">
    <name type="scientific">Heyndrickxia acidicola</name>
    <dbReference type="NCBI Taxonomy" id="209389"/>
    <lineage>
        <taxon>Bacteria</taxon>
        <taxon>Bacillati</taxon>
        <taxon>Bacillota</taxon>
        <taxon>Bacilli</taxon>
        <taxon>Bacillales</taxon>
        <taxon>Bacillaceae</taxon>
        <taxon>Heyndrickxia</taxon>
    </lineage>
</organism>
<feature type="region of interest" description="Disordered" evidence="1">
    <location>
        <begin position="1"/>
        <end position="61"/>
    </location>
</feature>
<evidence type="ECO:0000313" key="2">
    <source>
        <dbReference type="EMBL" id="MED1204469.1"/>
    </source>
</evidence>
<dbReference type="Proteomes" id="UP001341444">
    <property type="component" value="Unassembled WGS sequence"/>
</dbReference>